<keyword evidence="2" id="KW-1185">Reference proteome</keyword>
<accession>A0A9E7IEP4</accession>
<evidence type="ECO:0000313" key="1">
    <source>
        <dbReference type="EMBL" id="URG17554.1"/>
    </source>
</evidence>
<proteinExistence type="predicted"/>
<gene>
    <name evidence="1" type="ORF">Mbo4_064</name>
</gene>
<organism evidence="1 2">
    <name type="scientific">Rhodococcus phage Mbo4</name>
    <dbReference type="NCBI Taxonomy" id="2936912"/>
    <lineage>
        <taxon>Viruses</taxon>
        <taxon>Duplodnaviria</taxon>
        <taxon>Heunggongvirae</taxon>
        <taxon>Uroviricota</taxon>
        <taxon>Caudoviricetes</taxon>
        <taxon>Mboquatrovirus</taxon>
        <taxon>Mboquatrovirus Mbo4</taxon>
    </lineage>
</organism>
<reference evidence="1" key="1">
    <citation type="submission" date="2022-04" db="EMBL/GenBank/DDBJ databases">
        <authorList>
            <person name="Hwangbo M."/>
            <person name="Wang B."/>
            <person name="Yang S.-H."/>
            <person name="Gill J.J."/>
            <person name="Chu K.-H."/>
            <person name="Young R."/>
        </authorList>
    </citation>
    <scope>NUCLEOTIDE SEQUENCE</scope>
</reference>
<dbReference type="EMBL" id="ON191532">
    <property type="protein sequence ID" value="URG17554.1"/>
    <property type="molecule type" value="Genomic_DNA"/>
</dbReference>
<name>A0A9E7IEP4_9CAUD</name>
<sequence length="100" mass="10956">MTATDQIGRTLSFIMKVAAARQDATPDQLHQLRDRLVPRLREFQATGDTTLCEAILREIMGADWKPSGQFALGPGAALGHFTDEMRARGHDPNTILGPGR</sequence>
<dbReference type="Proteomes" id="UP001057085">
    <property type="component" value="Segment"/>
</dbReference>
<evidence type="ECO:0000313" key="2">
    <source>
        <dbReference type="Proteomes" id="UP001057085"/>
    </source>
</evidence>
<protein>
    <submittedName>
        <fullName evidence="1">Uncharacterized protein</fullName>
    </submittedName>
</protein>